<protein>
    <submittedName>
        <fullName evidence="2">Aminopyrimidine aminohydrolase, mitochondrial</fullName>
    </submittedName>
</protein>
<dbReference type="FunFam" id="1.20.910.10:FF:000006">
    <property type="entry name" value="Bifunctional TH2 protein, mitochondrial"/>
    <property type="match status" value="1"/>
</dbReference>
<sequence length="777" mass="87483">MASTKPKPAAAVNKFPVEEECVGIARKCWIKFKRESTFALYSPFVVSLASGTLNLDTFRHYIAQDVHFLKSFAQAYEAAEECTDDDDAKIGISELRKNVIEELKMHDAVLKEWGIDLVKECTLNPATAKYTDFLSATASGKVEGVKAATLATPFERTKLAAYTLGAMTPCMRLYAYIGKELQAFLEGEKIHPYKKWIDSYASEGFQASALQTEDLLDKLSVPLTGEELDIIEKLYHQAMKLEIGFFLAQPLIQKVVIPLSKDHNPAEHRLTIFSDFDLTCTVVDSSAILAEIAIITAPRSDQNRQENQIARMLSADLRNTWGDLSKQYTEEYEQCIERMLLIEKAEKFDYERLHKTLEELSDFEKRANTRVTESGVLKGLNLEDIKRAGKRLILQDGCTNFFQSIIRNENLNADIHVLSYCWCGDLIRSSFSSGGIDALNVHANEFIFQESLSTGEIVKKVESPIDKVQAFSKIRMNCSNDKKNLTVYIGDSVGDLLCLLEADVGIVLEFAKRLIAQHQFSITLILPTNKPISKDQKNFLDNSLPSNCINYHLLPPVNLDDLPRNVKAETRISLTVTRSLPSLREFLKSLVESKKLLLVALVVDLFGTDAFDIAIDFKIPPYIFYPSTAMALSLFLYLPKLDATHVSCEYRDLDDPVRIPGCIPIHGRIFLTRFRTERMKLTNGFFIMQREQKMNAVMLTEDIKVALMRPKANENGVVERLEIAKVVEGLMQGKEGKRARNKMRDLKEAVAKVLSQDGSSTKVVAELAAKLIKKVVK</sequence>
<dbReference type="PANTHER" id="PTHR43198">
    <property type="entry name" value="BIFUNCTIONAL TH2 PROTEIN"/>
    <property type="match status" value="1"/>
</dbReference>
<dbReference type="SUPFAM" id="SSF56784">
    <property type="entry name" value="HAD-like"/>
    <property type="match status" value="1"/>
</dbReference>
<evidence type="ECO:0000313" key="2">
    <source>
        <dbReference type="EMBL" id="OIT30171.1"/>
    </source>
</evidence>
<dbReference type="GO" id="GO:0006772">
    <property type="term" value="P:thiamine metabolic process"/>
    <property type="evidence" value="ECO:0007669"/>
    <property type="project" value="UniProtKB-ARBA"/>
</dbReference>
<dbReference type="Gene3D" id="3.40.50.2000">
    <property type="entry name" value="Glycogen Phosphorylase B"/>
    <property type="match status" value="1"/>
</dbReference>
<dbReference type="Pfam" id="PF03070">
    <property type="entry name" value="TENA_THI-4"/>
    <property type="match status" value="1"/>
</dbReference>
<dbReference type="SUPFAM" id="SSF53756">
    <property type="entry name" value="UDP-Glycosyltransferase/glycogen phosphorylase"/>
    <property type="match status" value="2"/>
</dbReference>
<dbReference type="InterPro" id="IPR016084">
    <property type="entry name" value="Haem_Oase-like_multi-hlx"/>
</dbReference>
<name>A0A314KL47_NICAT</name>
<gene>
    <name evidence="2" type="primary">TNEA_C_3</name>
    <name evidence="2" type="ORF">A4A49_15443</name>
</gene>
<feature type="domain" description="Thiaminase-2/PQQC" evidence="1">
    <location>
        <begin position="43"/>
        <end position="246"/>
    </location>
</feature>
<keyword evidence="3" id="KW-1185">Reference proteome</keyword>
<reference evidence="2" key="1">
    <citation type="submission" date="2016-11" db="EMBL/GenBank/DDBJ databases">
        <title>The genome of Nicotiana attenuata.</title>
        <authorList>
            <person name="Xu S."/>
            <person name="Brockmoeller T."/>
            <person name="Gaquerel E."/>
            <person name="Navarro A."/>
            <person name="Kuhl H."/>
            <person name="Gase K."/>
            <person name="Ling Z."/>
            <person name="Zhou W."/>
            <person name="Kreitzer C."/>
            <person name="Stanke M."/>
            <person name="Tang H."/>
            <person name="Lyons E."/>
            <person name="Pandey P."/>
            <person name="Pandey S.P."/>
            <person name="Timmermann B."/>
            <person name="Baldwin I.T."/>
        </authorList>
    </citation>
    <scope>NUCLEOTIDE SEQUENCE [LARGE SCALE GENOMIC DNA]</scope>
    <source>
        <strain evidence="2">UT</strain>
    </source>
</reference>
<dbReference type="EMBL" id="MJEQ01001578">
    <property type="protein sequence ID" value="OIT30171.1"/>
    <property type="molecule type" value="Genomic_DNA"/>
</dbReference>
<organism evidence="2 3">
    <name type="scientific">Nicotiana attenuata</name>
    <name type="common">Coyote tobacco</name>
    <dbReference type="NCBI Taxonomy" id="49451"/>
    <lineage>
        <taxon>Eukaryota</taxon>
        <taxon>Viridiplantae</taxon>
        <taxon>Streptophyta</taxon>
        <taxon>Embryophyta</taxon>
        <taxon>Tracheophyta</taxon>
        <taxon>Spermatophyta</taxon>
        <taxon>Magnoliopsida</taxon>
        <taxon>eudicotyledons</taxon>
        <taxon>Gunneridae</taxon>
        <taxon>Pentapetalae</taxon>
        <taxon>asterids</taxon>
        <taxon>lamiids</taxon>
        <taxon>Solanales</taxon>
        <taxon>Solanaceae</taxon>
        <taxon>Nicotianoideae</taxon>
        <taxon>Nicotianeae</taxon>
        <taxon>Nicotiana</taxon>
    </lineage>
</organism>
<dbReference type="PANTHER" id="PTHR43198:SF2">
    <property type="entry name" value="SI:CH1073-67J19.1-RELATED"/>
    <property type="match status" value="1"/>
</dbReference>
<dbReference type="InterPro" id="IPR036412">
    <property type="entry name" value="HAD-like_sf"/>
</dbReference>
<dbReference type="CDD" id="cd19368">
    <property type="entry name" value="TenA_C_AtTH2-like"/>
    <property type="match status" value="1"/>
</dbReference>
<evidence type="ECO:0000259" key="1">
    <source>
        <dbReference type="Pfam" id="PF03070"/>
    </source>
</evidence>
<comment type="caution">
    <text evidence="2">The sequence shown here is derived from an EMBL/GenBank/DDBJ whole genome shotgun (WGS) entry which is preliminary data.</text>
</comment>
<dbReference type="SMR" id="A0A314KL47"/>
<dbReference type="InterPro" id="IPR004305">
    <property type="entry name" value="Thiaminase-2/PQQC"/>
</dbReference>
<dbReference type="GO" id="GO:0016787">
    <property type="term" value="F:hydrolase activity"/>
    <property type="evidence" value="ECO:0007669"/>
    <property type="project" value="UniProtKB-KW"/>
</dbReference>
<dbReference type="AlphaFoldDB" id="A0A314KL47"/>
<evidence type="ECO:0000313" key="3">
    <source>
        <dbReference type="Proteomes" id="UP000187609"/>
    </source>
</evidence>
<proteinExistence type="predicted"/>
<dbReference type="SUPFAM" id="SSF48613">
    <property type="entry name" value="Heme oxygenase-like"/>
    <property type="match status" value="1"/>
</dbReference>
<dbReference type="InterPro" id="IPR050967">
    <property type="entry name" value="Thiamine_Salvage_TenA"/>
</dbReference>
<accession>A0A314KL47</accession>
<dbReference type="GO" id="GO:0005829">
    <property type="term" value="C:cytosol"/>
    <property type="evidence" value="ECO:0007669"/>
    <property type="project" value="TreeGrafter"/>
</dbReference>
<dbReference type="STRING" id="49451.A0A314KL47"/>
<dbReference type="Proteomes" id="UP000187609">
    <property type="component" value="Unassembled WGS sequence"/>
</dbReference>
<dbReference type="Gene3D" id="1.20.910.10">
    <property type="entry name" value="Heme oxygenase-like"/>
    <property type="match status" value="1"/>
</dbReference>
<dbReference type="Gramene" id="OIT30171">
    <property type="protein sequence ID" value="OIT30171"/>
    <property type="gene ID" value="A4A49_15443"/>
</dbReference>